<keyword evidence="5" id="KW-0813">Transport</keyword>
<dbReference type="GO" id="GO:0005789">
    <property type="term" value="C:endoplasmic reticulum membrane"/>
    <property type="evidence" value="ECO:0007669"/>
    <property type="project" value="UniProtKB-SubCell"/>
</dbReference>
<evidence type="ECO:0000256" key="19">
    <source>
        <dbReference type="SAM" id="Phobius"/>
    </source>
</evidence>
<dbReference type="GO" id="GO:0015035">
    <property type="term" value="F:protein-disulfide reductase activity"/>
    <property type="evidence" value="ECO:0007669"/>
    <property type="project" value="InterPro"/>
</dbReference>
<keyword evidence="19" id="KW-0812">Transmembrane</keyword>
<evidence type="ECO:0000256" key="14">
    <source>
        <dbReference type="ARBA" id="ARBA00023180"/>
    </source>
</evidence>
<dbReference type="eggNOG" id="KOG2608">
    <property type="taxonomic scope" value="Eukaryota"/>
</dbReference>
<evidence type="ECO:0000256" key="6">
    <source>
        <dbReference type="ARBA" id="ARBA00022630"/>
    </source>
</evidence>
<dbReference type="Proteomes" id="UP000002173">
    <property type="component" value="Unassembled WGS sequence"/>
</dbReference>
<evidence type="ECO:0000256" key="2">
    <source>
        <dbReference type="ARBA" id="ARBA00004367"/>
    </source>
</evidence>
<dbReference type="PANTHER" id="PTHR12613">
    <property type="entry name" value="ERO1-RELATED"/>
    <property type="match status" value="1"/>
</dbReference>
<keyword evidence="11" id="KW-0560">Oxidoreductase</keyword>
<dbReference type="GO" id="GO:0071949">
    <property type="term" value="F:FAD binding"/>
    <property type="evidence" value="ECO:0007669"/>
    <property type="project" value="InterPro"/>
</dbReference>
<keyword evidence="19" id="KW-1133">Transmembrane helix</keyword>
<dbReference type="Pfam" id="PF04137">
    <property type="entry name" value="ERO1"/>
    <property type="match status" value="1"/>
</dbReference>
<evidence type="ECO:0000313" key="21">
    <source>
        <dbReference type="Proteomes" id="UP000002173"/>
    </source>
</evidence>
<reference evidence="21" key="3">
    <citation type="journal article" date="2021" name="Int. J. Parasitol.">
        <title>Comparative analysis of gene expression between Babesia bovis blood stages and kinetes allowed by improved genome annotation.</title>
        <authorList>
            <person name="Ueti M.W."/>
            <person name="Johnson W.C."/>
            <person name="Kappmeyer L.S."/>
            <person name="Herndon D.R."/>
            <person name="Mousel M.R."/>
            <person name="Reif K.E."/>
            <person name="Taus N.S."/>
            <person name="Ifeonu O.O."/>
            <person name="Silva J.C."/>
            <person name="Suarez C.E."/>
            <person name="Brayton K.A."/>
        </authorList>
    </citation>
    <scope>NUCLEOTIDE SEQUENCE [LARGE SCALE GENOMIC DNA]</scope>
</reference>
<keyword evidence="6" id="KW-0285">Flavoprotein</keyword>
<keyword evidence="14" id="KW-0325">Glycoprotein</keyword>
<feature type="binding site" evidence="17">
    <location>
        <position position="187"/>
    </location>
    <ligand>
        <name>FAD</name>
        <dbReference type="ChEBI" id="CHEBI:57692"/>
    </ligand>
</feature>
<comment type="cofactor">
    <cofactor evidence="1 17">
        <name>FAD</name>
        <dbReference type="ChEBI" id="CHEBI:57692"/>
    </cofactor>
</comment>
<keyword evidence="7" id="KW-0732">Signal</keyword>
<dbReference type="GO" id="GO:0016972">
    <property type="term" value="F:thiol oxidase activity"/>
    <property type="evidence" value="ECO:0007669"/>
    <property type="project" value="InterPro"/>
</dbReference>
<feature type="active site" description="Nucleophile" evidence="16">
    <location>
        <position position="372"/>
    </location>
</feature>
<dbReference type="InterPro" id="IPR037192">
    <property type="entry name" value="ERO1-like_sf"/>
</dbReference>
<evidence type="ECO:0000256" key="9">
    <source>
        <dbReference type="ARBA" id="ARBA00022827"/>
    </source>
</evidence>
<comment type="subunit">
    <text evidence="4">May function both as a monomer and a homodimer.</text>
</comment>
<feature type="binding site" evidence="17">
    <location>
        <position position="195"/>
    </location>
    <ligand>
        <name>FAD</name>
        <dbReference type="ChEBI" id="CHEBI:57692"/>
    </ligand>
</feature>
<keyword evidence="10" id="KW-0249">Electron transport</keyword>
<evidence type="ECO:0000256" key="16">
    <source>
        <dbReference type="PIRSR" id="PIRSR017205-1"/>
    </source>
</evidence>
<keyword evidence="15" id="KW-0676">Redox-active center</keyword>
<reference evidence="20 21" key="1">
    <citation type="journal article" date="2007" name="PLoS Pathog.">
        <title>Genome sequence of Babesia bovis and comparative analysis of apicomplexan hemoprotozoa.</title>
        <authorList>
            <person name="Brayton K.A."/>
            <person name="Lau A.O.T."/>
            <person name="Herndon D.R."/>
            <person name="Hannick L."/>
            <person name="Kappmeyer L.S."/>
            <person name="Berens S.J."/>
            <person name="Bidwell S.L."/>
            <person name="Brown W.C."/>
            <person name="Crabtree J."/>
            <person name="Fadrosh D."/>
            <person name="Feldblum T."/>
            <person name="Forberger H.A."/>
            <person name="Haas B.J."/>
            <person name="Howell J.M."/>
            <person name="Khouri H."/>
            <person name="Koo H."/>
            <person name="Mann D.J."/>
            <person name="Norimine J."/>
            <person name="Paulsen I.T."/>
            <person name="Radune D."/>
            <person name="Ren Q."/>
            <person name="Smith R.K. Jr."/>
            <person name="Suarez C.E."/>
            <person name="White O."/>
            <person name="Wortman J.R."/>
            <person name="Knowles D.P. Jr."/>
            <person name="McElwain T.F."/>
            <person name="Nene V.M."/>
        </authorList>
    </citation>
    <scope>NUCLEOTIDE SEQUENCE [LARGE SCALE GENOMIC DNA]</scope>
    <source>
        <strain evidence="20">T2Bo</strain>
    </source>
</reference>
<sequence>MDGVKTDAITRIVVPAHAEGIMGVNVSPLKHTARFVGIHDDDKFSIEHLLSDAELVHSKLAPLMRSLYFRILKVNLDTPCPLRERNDICSNGMDDDGLLDNAKNGDFECIPKCYVGRCQPQEVSPEPTLDGLEHFVLRYVDDDKLAEMDPKDLYVDNPWYKDFLGIYSHNRDKAVYVDLMHNPPSYTGYRGGEDWNSIYDLQSDCGDEVPCDQTEHLFRLISGMQSSVAAWSAWNYKCVNSVAAYQLKSELPKYESNPQFYFKMLGNHPERIENMYYTFQAMLKTVCRLSPFLKGFAKNLGQHPEWAHLQRSIFDFLSVDYEFCRDVEPAYEQRSSEHCDATDGCTASPQLRHPALLKKFNSIADIVDCVGCEKCRLHGKLKLTALQIAVRAFGQTERLVLERNEIAALLHALDYFAESIIFVQRFEELKKRQLILYPLRIMLAIFVILVVAYRHVIAQALCLRWPDDDQDSTEE</sequence>
<dbReference type="GeneID" id="5477626"/>
<feature type="disulfide bond" description="Redox-active" evidence="18">
    <location>
        <begin position="372"/>
        <end position="375"/>
    </location>
</feature>
<evidence type="ECO:0000256" key="4">
    <source>
        <dbReference type="ARBA" id="ARBA00011802"/>
    </source>
</evidence>
<reference evidence="21" key="2">
    <citation type="journal article" date="2020" name="Data Brief">
        <title>Transcriptome dataset of Babesia bovis life stages within vertebrate and invertebrate hosts.</title>
        <authorList>
            <person name="Ueti M.W."/>
            <person name="Johnson W.C."/>
            <person name="Kappmeyer L.S."/>
            <person name="Herndon D.R."/>
            <person name="Mousel M.R."/>
            <person name="Reif K.E."/>
            <person name="Taus N.S."/>
            <person name="Ifeonu O.O."/>
            <person name="Silva J.C."/>
            <person name="Suarez C.E."/>
            <person name="Brayton K.A."/>
        </authorList>
    </citation>
    <scope>NUCLEOTIDE SEQUENCE [LARGE SCALE GENOMIC DNA]</scope>
</reference>
<keyword evidence="9 17" id="KW-0274">FAD</keyword>
<accession>A7AVL3</accession>
<dbReference type="KEGG" id="bbo:BBOV_IV002420"/>
<dbReference type="STRING" id="5865.A7AVL3"/>
<evidence type="ECO:0000256" key="18">
    <source>
        <dbReference type="PIRSR" id="PIRSR017205-3"/>
    </source>
</evidence>
<evidence type="ECO:0000256" key="5">
    <source>
        <dbReference type="ARBA" id="ARBA00022448"/>
    </source>
</evidence>
<evidence type="ECO:0000313" key="20">
    <source>
        <dbReference type="EMBL" id="EDO05839.1"/>
    </source>
</evidence>
<comment type="caution">
    <text evidence="20">The sequence shown here is derived from an EMBL/GenBank/DDBJ whole genome shotgun (WGS) entry which is preliminary data.</text>
</comment>
<dbReference type="AlphaFoldDB" id="A7AVL3"/>
<evidence type="ECO:0000256" key="8">
    <source>
        <dbReference type="ARBA" id="ARBA00022824"/>
    </source>
</evidence>
<keyword evidence="21" id="KW-1185">Reference proteome</keyword>
<keyword evidence="8" id="KW-0256">Endoplasmic reticulum</keyword>
<comment type="subcellular location">
    <subcellularLocation>
        <location evidence="2">Endoplasmic reticulum membrane</location>
        <topology evidence="2">Peripheral membrane protein</topology>
        <orientation evidence="2">Lumenal side</orientation>
    </subcellularLocation>
</comment>
<feature type="binding site" evidence="17">
    <location>
        <position position="222"/>
    </location>
    <ligand>
        <name>FAD</name>
        <dbReference type="ChEBI" id="CHEBI:57692"/>
    </ligand>
</feature>
<dbReference type="InterPro" id="IPR007266">
    <property type="entry name" value="Ero1"/>
</dbReference>
<dbReference type="OMA" id="PCGIRSE"/>
<evidence type="ECO:0000256" key="13">
    <source>
        <dbReference type="ARBA" id="ARBA00023157"/>
    </source>
</evidence>
<evidence type="ECO:0000256" key="1">
    <source>
        <dbReference type="ARBA" id="ARBA00001974"/>
    </source>
</evidence>
<comment type="similarity">
    <text evidence="3">Belongs to the EROs family.</text>
</comment>
<evidence type="ECO:0000256" key="7">
    <source>
        <dbReference type="ARBA" id="ARBA00022729"/>
    </source>
</evidence>
<dbReference type="EMBL" id="AAXT01000004">
    <property type="protein sequence ID" value="EDO05839.1"/>
    <property type="molecule type" value="Genomic_DNA"/>
</dbReference>
<organism evidence="20 21">
    <name type="scientific">Babesia bovis</name>
    <dbReference type="NCBI Taxonomy" id="5865"/>
    <lineage>
        <taxon>Eukaryota</taxon>
        <taxon>Sar</taxon>
        <taxon>Alveolata</taxon>
        <taxon>Apicomplexa</taxon>
        <taxon>Aconoidasida</taxon>
        <taxon>Piroplasmida</taxon>
        <taxon>Babesiidae</taxon>
        <taxon>Babesia</taxon>
    </lineage>
</organism>
<dbReference type="FunCoup" id="A7AVL3">
    <property type="interactions" value="91"/>
</dbReference>
<dbReference type="GO" id="GO:0034975">
    <property type="term" value="P:protein folding in endoplasmic reticulum"/>
    <property type="evidence" value="ECO:0007669"/>
    <property type="project" value="InterPro"/>
</dbReference>
<keyword evidence="12 19" id="KW-0472">Membrane</keyword>
<dbReference type="PANTHER" id="PTHR12613:SF0">
    <property type="entry name" value="ERO1-LIKE PROTEIN"/>
    <property type="match status" value="1"/>
</dbReference>
<dbReference type="InParanoid" id="A7AVL3"/>
<keyword evidence="13 18" id="KW-1015">Disulfide bond</keyword>
<evidence type="ECO:0000256" key="3">
    <source>
        <dbReference type="ARBA" id="ARBA00008277"/>
    </source>
</evidence>
<dbReference type="PIRSF" id="PIRSF017205">
    <property type="entry name" value="ERO1"/>
    <property type="match status" value="1"/>
</dbReference>
<feature type="transmembrane region" description="Helical" evidence="19">
    <location>
        <begin position="434"/>
        <end position="453"/>
    </location>
</feature>
<evidence type="ECO:0000256" key="15">
    <source>
        <dbReference type="ARBA" id="ARBA00023284"/>
    </source>
</evidence>
<evidence type="ECO:0000256" key="12">
    <source>
        <dbReference type="ARBA" id="ARBA00023136"/>
    </source>
</evidence>
<name>A7AVL3_BABBO</name>
<evidence type="ECO:0000256" key="10">
    <source>
        <dbReference type="ARBA" id="ARBA00022982"/>
    </source>
</evidence>
<evidence type="ECO:0000256" key="11">
    <source>
        <dbReference type="ARBA" id="ARBA00023002"/>
    </source>
</evidence>
<dbReference type="SUPFAM" id="SSF110019">
    <property type="entry name" value="ERO1-like"/>
    <property type="match status" value="1"/>
</dbReference>
<proteinExistence type="inferred from homology"/>
<evidence type="ECO:0000256" key="17">
    <source>
        <dbReference type="PIRSR" id="PIRSR017205-2"/>
    </source>
</evidence>
<dbReference type="VEuPathDB" id="PiroplasmaDB:BBOV_IV002420"/>
<gene>
    <name evidence="20" type="ORF">BBOV_IV002420</name>
</gene>
<feature type="active site" evidence="16">
    <location>
        <position position="375"/>
    </location>
</feature>
<protein>
    <submittedName>
        <fullName evidence="20">Endoplasmic reticulum oxidoreductin, putative</fullName>
    </submittedName>
</protein>